<dbReference type="GO" id="GO:0007032">
    <property type="term" value="P:endosome organization"/>
    <property type="evidence" value="ECO:0007669"/>
    <property type="project" value="TreeGrafter"/>
</dbReference>
<evidence type="ECO:0000313" key="3">
    <source>
        <dbReference type="EMBL" id="PNF38569.1"/>
    </source>
</evidence>
<dbReference type="PANTHER" id="PTHR22902">
    <property type="entry name" value="SESQUIPEDALIAN"/>
    <property type="match status" value="1"/>
</dbReference>
<feature type="domain" description="PH" evidence="2">
    <location>
        <begin position="55"/>
        <end position="162"/>
    </location>
</feature>
<evidence type="ECO:0000313" key="4">
    <source>
        <dbReference type="Proteomes" id="UP000235965"/>
    </source>
</evidence>
<dbReference type="Proteomes" id="UP000235965">
    <property type="component" value="Unassembled WGS sequence"/>
</dbReference>
<dbReference type="GO" id="GO:0001881">
    <property type="term" value="P:receptor recycling"/>
    <property type="evidence" value="ECO:0007669"/>
    <property type="project" value="TreeGrafter"/>
</dbReference>
<reference evidence="3 4" key="1">
    <citation type="submission" date="2017-12" db="EMBL/GenBank/DDBJ databases">
        <title>Hemimetabolous genomes reveal molecular basis of termite eusociality.</title>
        <authorList>
            <person name="Harrison M.C."/>
            <person name="Jongepier E."/>
            <person name="Robertson H.M."/>
            <person name="Arning N."/>
            <person name="Bitard-Feildel T."/>
            <person name="Chao H."/>
            <person name="Childers C.P."/>
            <person name="Dinh H."/>
            <person name="Doddapaneni H."/>
            <person name="Dugan S."/>
            <person name="Gowin J."/>
            <person name="Greiner C."/>
            <person name="Han Y."/>
            <person name="Hu H."/>
            <person name="Hughes D.S.T."/>
            <person name="Huylmans A.-K."/>
            <person name="Kemena C."/>
            <person name="Kremer L.P.M."/>
            <person name="Lee S.L."/>
            <person name="Lopez-Ezquerra A."/>
            <person name="Mallet L."/>
            <person name="Monroy-Kuhn J.M."/>
            <person name="Moser A."/>
            <person name="Murali S.C."/>
            <person name="Muzny D.M."/>
            <person name="Otani S."/>
            <person name="Piulachs M.-D."/>
            <person name="Poelchau M."/>
            <person name="Qu J."/>
            <person name="Schaub F."/>
            <person name="Wada-Katsumata A."/>
            <person name="Worley K.C."/>
            <person name="Xie Q."/>
            <person name="Ylla G."/>
            <person name="Poulsen M."/>
            <person name="Gibbs R.A."/>
            <person name="Schal C."/>
            <person name="Richards S."/>
            <person name="Belles X."/>
            <person name="Korb J."/>
            <person name="Bornberg-Bauer E."/>
        </authorList>
    </citation>
    <scope>NUCLEOTIDE SEQUENCE [LARGE SCALE GENOMIC DNA]</scope>
    <source>
        <tissue evidence="3">Whole body</tissue>
    </source>
</reference>
<dbReference type="InterPro" id="IPR045188">
    <property type="entry name" value="Boi1/Boi2-like"/>
</dbReference>
<dbReference type="GO" id="GO:0055037">
    <property type="term" value="C:recycling endosome"/>
    <property type="evidence" value="ECO:0007669"/>
    <property type="project" value="TreeGrafter"/>
</dbReference>
<dbReference type="PANTHER" id="PTHR22902:SF9">
    <property type="entry name" value="PLECKSTRIN HOMOLOGY DOMAIN-CONTAINING FAMILY J MEMBER 1"/>
    <property type="match status" value="1"/>
</dbReference>
<dbReference type="PROSITE" id="PS50003">
    <property type="entry name" value="PH_DOMAIN"/>
    <property type="match status" value="1"/>
</dbReference>
<dbReference type="STRING" id="105785.A0A2J7RCM5"/>
<dbReference type="OrthoDB" id="10055808at2759"/>
<proteinExistence type="predicted"/>
<accession>A0A2J7RCM5</accession>
<gene>
    <name evidence="3" type="ORF">B7P43_G04043</name>
</gene>
<dbReference type="GO" id="GO:0005769">
    <property type="term" value="C:early endosome"/>
    <property type="evidence" value="ECO:0007669"/>
    <property type="project" value="TreeGrafter"/>
</dbReference>
<dbReference type="AlphaFoldDB" id="A0A2J7RCM5"/>
<organism evidence="3 4">
    <name type="scientific">Cryptotermes secundus</name>
    <dbReference type="NCBI Taxonomy" id="105785"/>
    <lineage>
        <taxon>Eukaryota</taxon>
        <taxon>Metazoa</taxon>
        <taxon>Ecdysozoa</taxon>
        <taxon>Arthropoda</taxon>
        <taxon>Hexapoda</taxon>
        <taxon>Insecta</taxon>
        <taxon>Pterygota</taxon>
        <taxon>Neoptera</taxon>
        <taxon>Polyneoptera</taxon>
        <taxon>Dictyoptera</taxon>
        <taxon>Blattodea</taxon>
        <taxon>Blattoidea</taxon>
        <taxon>Termitoidae</taxon>
        <taxon>Kalotermitidae</taxon>
        <taxon>Cryptotermitinae</taxon>
        <taxon>Cryptotermes</taxon>
    </lineage>
</organism>
<evidence type="ECO:0000256" key="1">
    <source>
        <dbReference type="ARBA" id="ARBA00041004"/>
    </source>
</evidence>
<dbReference type="GO" id="GO:0042147">
    <property type="term" value="P:retrograde transport, endosome to Golgi"/>
    <property type="evidence" value="ECO:0007669"/>
    <property type="project" value="TreeGrafter"/>
</dbReference>
<dbReference type="InterPro" id="IPR011993">
    <property type="entry name" value="PH-like_dom_sf"/>
</dbReference>
<dbReference type="InParanoid" id="A0A2J7RCM5"/>
<dbReference type="SUPFAM" id="SSF50729">
    <property type="entry name" value="PH domain-like"/>
    <property type="match status" value="1"/>
</dbReference>
<dbReference type="GO" id="GO:0005829">
    <property type="term" value="C:cytosol"/>
    <property type="evidence" value="ECO:0007669"/>
    <property type="project" value="GOC"/>
</dbReference>
<dbReference type="SMART" id="SM00233">
    <property type="entry name" value="PH"/>
    <property type="match status" value="1"/>
</dbReference>
<protein>
    <recommendedName>
        <fullName evidence="1">Pleckstrin homology domain-containing family J member 1</fullName>
    </recommendedName>
</protein>
<comment type="caution">
    <text evidence="3">The sequence shown here is derived from an EMBL/GenBank/DDBJ whole genome shotgun (WGS) entry which is preliminary data.</text>
</comment>
<dbReference type="Gene3D" id="2.30.29.30">
    <property type="entry name" value="Pleckstrin-homology domain (PH domain)/Phosphotyrosine-binding domain (PTB)"/>
    <property type="match status" value="1"/>
</dbReference>
<dbReference type="EMBL" id="NEVH01005885">
    <property type="protein sequence ID" value="PNF38569.1"/>
    <property type="molecule type" value="Genomic_DNA"/>
</dbReference>
<dbReference type="InterPro" id="IPR001849">
    <property type="entry name" value="PH_domain"/>
</dbReference>
<keyword evidence="4" id="KW-1185">Reference proteome</keyword>
<dbReference type="Pfam" id="PF00169">
    <property type="entry name" value="PH"/>
    <property type="match status" value="1"/>
</dbReference>
<name>A0A2J7RCM5_9NEOP</name>
<sequence>MEEKVFIVEHYFRSYGSGHQTTRFLGFQQLDVIVQKPLPSTHDDMVCHLSTCLGDAELEGRLNHRRPLSGNFSQKGFKERWFKLKSNLLFYFRISEIGKIYEKQPAGVFVLENSNIQYEVCNGVPFAFSVTFRDEPDRKHLFSGRSEDYIHQWVTAMKQATYGHWRSQLVILQTKINAKTGKDPLLMYPHNRGTVRDFQSHRGNKSVGATSSSFQCHLRQKVEVRKDEKRTFESHLKRIESNLCQSHIQQEEQSVHMPPENLIEL</sequence>
<dbReference type="GO" id="GO:0005802">
    <property type="term" value="C:trans-Golgi network"/>
    <property type="evidence" value="ECO:0007669"/>
    <property type="project" value="TreeGrafter"/>
</dbReference>
<dbReference type="CDD" id="cd13258">
    <property type="entry name" value="PH_PLEKHJ1"/>
    <property type="match status" value="1"/>
</dbReference>
<evidence type="ECO:0000259" key="2">
    <source>
        <dbReference type="PROSITE" id="PS50003"/>
    </source>
</evidence>